<evidence type="ECO:0000313" key="5">
    <source>
        <dbReference type="Proteomes" id="UP000601099"/>
    </source>
</evidence>
<evidence type="ECO:0000256" key="2">
    <source>
        <dbReference type="ARBA" id="ARBA00022598"/>
    </source>
</evidence>
<keyword evidence="5" id="KW-1185">Reference proteome</keyword>
<protein>
    <submittedName>
        <fullName evidence="4">AMP-binding protein</fullName>
    </submittedName>
</protein>
<dbReference type="InterPro" id="IPR000873">
    <property type="entry name" value="AMP-dep_synth/lig_dom"/>
</dbReference>
<dbReference type="PROSITE" id="PS00455">
    <property type="entry name" value="AMP_BINDING"/>
    <property type="match status" value="1"/>
</dbReference>
<reference evidence="4 5" key="1">
    <citation type="submission" date="2020-11" db="EMBL/GenBank/DDBJ databases">
        <title>Hymenobacter sp.</title>
        <authorList>
            <person name="Kim M.K."/>
        </authorList>
    </citation>
    <scope>NUCLEOTIDE SEQUENCE [LARGE SCALE GENOMIC DNA]</scope>
    <source>
        <strain evidence="4 5">BT594</strain>
    </source>
</reference>
<dbReference type="Gene3D" id="3.40.50.12780">
    <property type="entry name" value="N-terminal domain of ligase-like"/>
    <property type="match status" value="1"/>
</dbReference>
<dbReference type="PANTHER" id="PTHR43201">
    <property type="entry name" value="ACYL-COA SYNTHETASE"/>
    <property type="match status" value="1"/>
</dbReference>
<accession>A0ABS0L658</accession>
<evidence type="ECO:0000256" key="1">
    <source>
        <dbReference type="ARBA" id="ARBA00006432"/>
    </source>
</evidence>
<organism evidence="4 5">
    <name type="scientific">Hymenobacter guriensis</name>
    <dbReference type="NCBI Taxonomy" id="2793065"/>
    <lineage>
        <taxon>Bacteria</taxon>
        <taxon>Pseudomonadati</taxon>
        <taxon>Bacteroidota</taxon>
        <taxon>Cytophagia</taxon>
        <taxon>Cytophagales</taxon>
        <taxon>Hymenobacteraceae</taxon>
        <taxon>Hymenobacter</taxon>
    </lineage>
</organism>
<comment type="similarity">
    <text evidence="1">Belongs to the ATP-dependent AMP-binding enzyme family.</text>
</comment>
<gene>
    <name evidence="4" type="ORF">I5L79_18995</name>
</gene>
<sequence>MLSNFCHTIYENLRQHPGQACLVWPQPAGPARPYTGADILARTEAFRRQLTNAQVLPGQAVLIAVPVSVELVAALLGTMAHGAVPVLPPAGAGPLALLGLLRRHSIRQAAVGRALAGRYGWLLRLTGVQPLVPDLSTNPAVDVQPPMAVPPDQPALVSHSSGSTGQSKAIRRSHRVLTAQHEVLKQVFPPWPGQRDFPLFPNVLLHNLAVGAVSILPDVPWGRLADFDAARVARQLHSEGVETLTGNVFYFTHLSAFLRSQNHPLLRVRAVGVGGSPVPEKLLTELQKCFPHATIHGIYGSSEAEPIAVRTAGTSPAPPRNGYYAGPVVAGLECRLRKIGQLQLPNGQAYDVGEILVSGPHVAADNWLATGDFGYFDERQHLWLTGRQGNETLVQGVQHYQVEHVLQHLPGVERVAARAQGSGFAVFVQGRVVEETIRAALEAQFPPGLCRQVHFRAQLPVDARHLSKIRYAALR</sequence>
<dbReference type="SUPFAM" id="SSF56801">
    <property type="entry name" value="Acetyl-CoA synthetase-like"/>
    <property type="match status" value="1"/>
</dbReference>
<dbReference type="InterPro" id="IPR020845">
    <property type="entry name" value="AMP-binding_CS"/>
</dbReference>
<dbReference type="RefSeq" id="WP_196956661.1">
    <property type="nucleotide sequence ID" value="NZ_JADWYK010000015.1"/>
</dbReference>
<evidence type="ECO:0000259" key="3">
    <source>
        <dbReference type="Pfam" id="PF00501"/>
    </source>
</evidence>
<dbReference type="Pfam" id="PF00501">
    <property type="entry name" value="AMP-binding"/>
    <property type="match status" value="1"/>
</dbReference>
<feature type="domain" description="AMP-dependent synthetase/ligase" evidence="3">
    <location>
        <begin position="11"/>
        <end position="363"/>
    </location>
</feature>
<dbReference type="PANTHER" id="PTHR43201:SF5">
    <property type="entry name" value="MEDIUM-CHAIN ACYL-COA LIGASE ACSF2, MITOCHONDRIAL"/>
    <property type="match status" value="1"/>
</dbReference>
<evidence type="ECO:0000313" key="4">
    <source>
        <dbReference type="EMBL" id="MBG8555639.1"/>
    </source>
</evidence>
<keyword evidence="2" id="KW-0436">Ligase</keyword>
<comment type="caution">
    <text evidence="4">The sequence shown here is derived from an EMBL/GenBank/DDBJ whole genome shotgun (WGS) entry which is preliminary data.</text>
</comment>
<dbReference type="InterPro" id="IPR042099">
    <property type="entry name" value="ANL_N_sf"/>
</dbReference>
<dbReference type="Proteomes" id="UP000601099">
    <property type="component" value="Unassembled WGS sequence"/>
</dbReference>
<proteinExistence type="inferred from homology"/>
<dbReference type="EMBL" id="JADWYK010000015">
    <property type="protein sequence ID" value="MBG8555639.1"/>
    <property type="molecule type" value="Genomic_DNA"/>
</dbReference>
<name>A0ABS0L658_9BACT</name>